<dbReference type="InterPro" id="IPR002347">
    <property type="entry name" value="SDR_fam"/>
</dbReference>
<reference evidence="2 3" key="1">
    <citation type="submission" date="2019-07" db="EMBL/GenBank/DDBJ databases">
        <authorList>
            <person name="Duangmal K."/>
            <person name="Teo W.F.A."/>
        </authorList>
    </citation>
    <scope>NUCLEOTIDE SEQUENCE [LARGE SCALE GENOMIC DNA]</scope>
    <source>
        <strain evidence="2 3">TBRC 6029</strain>
    </source>
</reference>
<gene>
    <name evidence="2" type="ORF">FNH05_22105</name>
</gene>
<dbReference type="OrthoDB" id="3361211at2"/>
<protein>
    <submittedName>
        <fullName evidence="2">SDR family oxidoreductase</fullName>
    </submittedName>
</protein>
<evidence type="ECO:0000313" key="2">
    <source>
        <dbReference type="EMBL" id="TVT43921.1"/>
    </source>
</evidence>
<dbReference type="InterPro" id="IPR036291">
    <property type="entry name" value="NAD(P)-bd_dom_sf"/>
</dbReference>
<sequence length="124" mass="13302">MVDWRGNRKRGRDGRFAGDVGPATGGCGRADNRRYARGRRRETCGRTEPENPLPGAEFLRCDVREPEQVAHLVAEMAARHGRLDVLVDNAGGAPHEEAAKAGVDNLTASLAVECAPKGRVNASV</sequence>
<evidence type="ECO:0000313" key="3">
    <source>
        <dbReference type="Proteomes" id="UP000320011"/>
    </source>
</evidence>
<comment type="caution">
    <text evidence="2">The sequence shown here is derived from an EMBL/GenBank/DDBJ whole genome shotgun (WGS) entry which is preliminary data.</text>
</comment>
<organism evidence="2 3">
    <name type="scientific">Amycolatopsis rhizosphaerae</name>
    <dbReference type="NCBI Taxonomy" id="2053003"/>
    <lineage>
        <taxon>Bacteria</taxon>
        <taxon>Bacillati</taxon>
        <taxon>Actinomycetota</taxon>
        <taxon>Actinomycetes</taxon>
        <taxon>Pseudonocardiales</taxon>
        <taxon>Pseudonocardiaceae</taxon>
        <taxon>Amycolatopsis</taxon>
    </lineage>
</organism>
<feature type="region of interest" description="Disordered" evidence="1">
    <location>
        <begin position="1"/>
        <end position="52"/>
    </location>
</feature>
<accession>A0A558C546</accession>
<dbReference type="EMBL" id="VJWX01000240">
    <property type="protein sequence ID" value="TVT43921.1"/>
    <property type="molecule type" value="Genomic_DNA"/>
</dbReference>
<name>A0A558C546_9PSEU</name>
<dbReference type="SUPFAM" id="SSF51735">
    <property type="entry name" value="NAD(P)-binding Rossmann-fold domains"/>
    <property type="match status" value="1"/>
</dbReference>
<evidence type="ECO:0000256" key="1">
    <source>
        <dbReference type="SAM" id="MobiDB-lite"/>
    </source>
</evidence>
<keyword evidence="3" id="KW-1185">Reference proteome</keyword>
<dbReference type="Proteomes" id="UP000320011">
    <property type="component" value="Unassembled WGS sequence"/>
</dbReference>
<dbReference type="Gene3D" id="3.40.50.720">
    <property type="entry name" value="NAD(P)-binding Rossmann-like Domain"/>
    <property type="match status" value="1"/>
</dbReference>
<proteinExistence type="predicted"/>
<reference evidence="2 3" key="2">
    <citation type="submission" date="2019-08" db="EMBL/GenBank/DDBJ databases">
        <title>Amycolatopsis acidicola sp. nov., isolated from peat swamp forest soil.</title>
        <authorList>
            <person name="Srisuk N."/>
        </authorList>
    </citation>
    <scope>NUCLEOTIDE SEQUENCE [LARGE SCALE GENOMIC DNA]</scope>
    <source>
        <strain evidence="2 3">TBRC 6029</strain>
    </source>
</reference>
<dbReference type="Pfam" id="PF13561">
    <property type="entry name" value="adh_short_C2"/>
    <property type="match status" value="1"/>
</dbReference>
<dbReference type="AlphaFoldDB" id="A0A558C546"/>